<proteinExistence type="predicted"/>
<feature type="region of interest" description="Disordered" evidence="1">
    <location>
        <begin position="79"/>
        <end position="106"/>
    </location>
</feature>
<evidence type="ECO:0000313" key="2">
    <source>
        <dbReference type="EMBL" id="ROT38292.1"/>
    </source>
</evidence>
<organism evidence="2 3">
    <name type="scientific">Sodiomyces alkalinus (strain CBS 110278 / VKM F-3762 / F11)</name>
    <name type="common">Alkaliphilic filamentous fungus</name>
    <dbReference type="NCBI Taxonomy" id="1314773"/>
    <lineage>
        <taxon>Eukaryota</taxon>
        <taxon>Fungi</taxon>
        <taxon>Dikarya</taxon>
        <taxon>Ascomycota</taxon>
        <taxon>Pezizomycotina</taxon>
        <taxon>Sordariomycetes</taxon>
        <taxon>Hypocreomycetidae</taxon>
        <taxon>Glomerellales</taxon>
        <taxon>Plectosphaerellaceae</taxon>
        <taxon>Sodiomyces</taxon>
    </lineage>
</organism>
<dbReference type="EMBL" id="ML119056">
    <property type="protein sequence ID" value="ROT38292.1"/>
    <property type="molecule type" value="Genomic_DNA"/>
</dbReference>
<name>A0A3N2PUW8_SODAK</name>
<dbReference type="AlphaFoldDB" id="A0A3N2PUW8"/>
<dbReference type="GeneID" id="39578390"/>
<sequence>MTTAISGTRRPLGQCGGVGVVWGECRAGRSPISPSRLCQVTEYLALEPETDNYRLAKILILRGRKNIIRLLKVFGKRGYVKPDTNKKTPSNKRKRGPDDTPTTKTNTALTINLEGIPKRYIRRLRKALIAAAKDMPSDKEELTKEE</sequence>
<evidence type="ECO:0000256" key="1">
    <source>
        <dbReference type="SAM" id="MobiDB-lite"/>
    </source>
</evidence>
<evidence type="ECO:0000313" key="3">
    <source>
        <dbReference type="Proteomes" id="UP000272025"/>
    </source>
</evidence>
<gene>
    <name evidence="2" type="ORF">SODALDRAFT_324674</name>
</gene>
<keyword evidence="3" id="KW-1185">Reference proteome</keyword>
<reference evidence="2 3" key="1">
    <citation type="journal article" date="2018" name="Mol. Ecol.">
        <title>The obligate alkalophilic soda-lake fungus Sodiomyces alkalinus has shifted to a protein diet.</title>
        <authorList>
            <person name="Grum-Grzhimaylo A.A."/>
            <person name="Falkoski D.L."/>
            <person name="van den Heuvel J."/>
            <person name="Valero-Jimenez C.A."/>
            <person name="Min B."/>
            <person name="Choi I.G."/>
            <person name="Lipzen A."/>
            <person name="Daum C.G."/>
            <person name="Aanen D.K."/>
            <person name="Tsang A."/>
            <person name="Henrissat B."/>
            <person name="Bilanenko E.N."/>
            <person name="de Vries R.P."/>
            <person name="van Kan J.A.L."/>
            <person name="Grigoriev I.V."/>
            <person name="Debets A.J.M."/>
        </authorList>
    </citation>
    <scope>NUCLEOTIDE SEQUENCE [LARGE SCALE GENOMIC DNA]</scope>
    <source>
        <strain evidence="2 3">F11</strain>
    </source>
</reference>
<accession>A0A3N2PUW8</accession>
<dbReference type="RefSeq" id="XP_028466098.1">
    <property type="nucleotide sequence ID" value="XM_028609912.1"/>
</dbReference>
<dbReference type="Proteomes" id="UP000272025">
    <property type="component" value="Unassembled WGS sequence"/>
</dbReference>
<protein>
    <submittedName>
        <fullName evidence="2">Uncharacterized protein</fullName>
    </submittedName>
</protein>